<organism evidence="2">
    <name type="scientific">uncultured marine virus</name>
    <dbReference type="NCBI Taxonomy" id="186617"/>
    <lineage>
        <taxon>Viruses</taxon>
        <taxon>environmental samples</taxon>
    </lineage>
</organism>
<name>A0A0F7L819_9VIRU</name>
<accession>A0A0F7L819</accession>
<dbReference type="EMBL" id="KR029601">
    <property type="protein sequence ID" value="AKH48090.1"/>
    <property type="molecule type" value="Genomic_DNA"/>
</dbReference>
<evidence type="ECO:0000256" key="1">
    <source>
        <dbReference type="SAM" id="MobiDB-lite"/>
    </source>
</evidence>
<reference evidence="2" key="1">
    <citation type="journal article" date="2015" name="Front. Microbiol.">
        <title>Combining genomic sequencing methods to explore viral diversity and reveal potential virus-host interactions.</title>
        <authorList>
            <person name="Chow C.E."/>
            <person name="Winget D.M."/>
            <person name="White R.A.III."/>
            <person name="Hallam S.J."/>
            <person name="Suttle C.A."/>
        </authorList>
    </citation>
    <scope>NUCLEOTIDE SEQUENCE</scope>
    <source>
        <strain evidence="2">Oxic1_6</strain>
    </source>
</reference>
<reference evidence="2" key="2">
    <citation type="submission" date="2015-03" db="EMBL/GenBank/DDBJ databases">
        <authorList>
            <person name="Chow C.-E.T."/>
            <person name="Winget D.M."/>
            <person name="White R.A.III."/>
            <person name="Hallam S.J."/>
            <person name="Suttle C.A."/>
        </authorList>
    </citation>
    <scope>NUCLEOTIDE SEQUENCE</scope>
    <source>
        <strain evidence="2">Oxic1_6</strain>
    </source>
</reference>
<protein>
    <submittedName>
        <fullName evidence="2">Uncharacterized protein</fullName>
    </submittedName>
</protein>
<evidence type="ECO:0000313" key="2">
    <source>
        <dbReference type="EMBL" id="AKH48090.1"/>
    </source>
</evidence>
<sequence>MAAPMRAPVVVLYAPPPRAANWIVASCRVLQIVDSAIGYLVRVLPRRAARSRARRAGPVRILSAARARKIAPANPPESGGPVRGPRRARGDANPVDVSRADATIARISGITE</sequence>
<feature type="region of interest" description="Disordered" evidence="1">
    <location>
        <begin position="70"/>
        <end position="95"/>
    </location>
</feature>
<proteinExistence type="predicted"/>